<dbReference type="InterPro" id="IPR037185">
    <property type="entry name" value="EmrE-like"/>
</dbReference>
<dbReference type="RefSeq" id="WP_112747940.1">
    <property type="nucleotide sequence ID" value="NZ_QMFY01000008.1"/>
</dbReference>
<proteinExistence type="inferred from homology"/>
<gene>
    <name evidence="8" type="ORF">DQQ10_16260</name>
</gene>
<dbReference type="AlphaFoldDB" id="A0A364XZZ7"/>
<evidence type="ECO:0000256" key="1">
    <source>
        <dbReference type="ARBA" id="ARBA00004141"/>
    </source>
</evidence>
<evidence type="ECO:0000256" key="5">
    <source>
        <dbReference type="ARBA" id="ARBA00023136"/>
    </source>
</evidence>
<evidence type="ECO:0000259" key="7">
    <source>
        <dbReference type="Pfam" id="PF00892"/>
    </source>
</evidence>
<dbReference type="InterPro" id="IPR000620">
    <property type="entry name" value="EamA_dom"/>
</dbReference>
<dbReference type="OrthoDB" id="1098926at2"/>
<feature type="transmembrane region" description="Helical" evidence="6">
    <location>
        <begin position="252"/>
        <end position="268"/>
    </location>
</feature>
<keyword evidence="5 6" id="KW-0472">Membrane</keyword>
<comment type="similarity">
    <text evidence="2">Belongs to the EamA transporter family.</text>
</comment>
<sequence length="274" mass="30460">MFWASASVAGKFGLQSAEPLVLFTTRFLLAGIILLAYVSFIDKSRLPKGGEWKQLTLFGILNTTLYLGLFVIALQFITPGITSLAIALNPLFISILSAIWMRRRVRLQEWISIAIGIAGVVLTAYPLFATSYATFSGMILLALSMLAYSAGAVYYAAVPWTLSRTTINAWQVFIGGLLLVPFALALHKHENHFDLTFWGSIAWLVIPVSIIAVQLWLRLLKRDAVHASMWLYLCPIFGFLYSNLLLDEPLTIFTYIGTALVMVALYVGQRKSKT</sequence>
<keyword evidence="3 6" id="KW-0812">Transmembrane</keyword>
<keyword evidence="9" id="KW-1185">Reference proteome</keyword>
<accession>A0A364XZZ7</accession>
<evidence type="ECO:0000256" key="4">
    <source>
        <dbReference type="ARBA" id="ARBA00022989"/>
    </source>
</evidence>
<organism evidence="8 9">
    <name type="scientific">Pseudochryseolinea flava</name>
    <dbReference type="NCBI Taxonomy" id="2059302"/>
    <lineage>
        <taxon>Bacteria</taxon>
        <taxon>Pseudomonadati</taxon>
        <taxon>Bacteroidota</taxon>
        <taxon>Cytophagia</taxon>
        <taxon>Cytophagales</taxon>
        <taxon>Fulvivirgaceae</taxon>
        <taxon>Pseudochryseolinea</taxon>
    </lineage>
</organism>
<feature type="transmembrane region" description="Helical" evidence="6">
    <location>
        <begin position="134"/>
        <end position="155"/>
    </location>
</feature>
<feature type="transmembrane region" description="Helical" evidence="6">
    <location>
        <begin position="229"/>
        <end position="246"/>
    </location>
</feature>
<dbReference type="Pfam" id="PF00892">
    <property type="entry name" value="EamA"/>
    <property type="match status" value="2"/>
</dbReference>
<feature type="domain" description="EamA" evidence="7">
    <location>
        <begin position="136"/>
        <end position="266"/>
    </location>
</feature>
<feature type="transmembrane region" description="Helical" evidence="6">
    <location>
        <begin position="167"/>
        <end position="185"/>
    </location>
</feature>
<feature type="transmembrane region" description="Helical" evidence="6">
    <location>
        <begin position="197"/>
        <end position="217"/>
    </location>
</feature>
<reference evidence="8 9" key="1">
    <citation type="submission" date="2018-06" db="EMBL/GenBank/DDBJ databases">
        <title>Chryseolinea flavus sp. nov., a member of the phylum Bacteroidetes isolated from soil.</title>
        <authorList>
            <person name="Li Y."/>
            <person name="Wang J."/>
        </authorList>
    </citation>
    <scope>NUCLEOTIDE SEQUENCE [LARGE SCALE GENOMIC DNA]</scope>
    <source>
        <strain evidence="8 9">SDU1-6</strain>
    </source>
</reference>
<feature type="domain" description="EamA" evidence="7">
    <location>
        <begin position="1"/>
        <end position="124"/>
    </location>
</feature>
<dbReference type="Proteomes" id="UP000251889">
    <property type="component" value="Unassembled WGS sequence"/>
</dbReference>
<protein>
    <submittedName>
        <fullName evidence="8">EamA family transporter</fullName>
    </submittedName>
</protein>
<evidence type="ECO:0000256" key="3">
    <source>
        <dbReference type="ARBA" id="ARBA00022692"/>
    </source>
</evidence>
<keyword evidence="4 6" id="KW-1133">Transmembrane helix</keyword>
<dbReference type="InterPro" id="IPR050638">
    <property type="entry name" value="AA-Vitamin_Transporters"/>
</dbReference>
<dbReference type="SUPFAM" id="SSF103481">
    <property type="entry name" value="Multidrug resistance efflux transporter EmrE"/>
    <property type="match status" value="2"/>
</dbReference>
<comment type="caution">
    <text evidence="8">The sequence shown here is derived from an EMBL/GenBank/DDBJ whole genome shotgun (WGS) entry which is preliminary data.</text>
</comment>
<name>A0A364XZZ7_9BACT</name>
<feature type="transmembrane region" description="Helical" evidence="6">
    <location>
        <begin position="80"/>
        <end position="101"/>
    </location>
</feature>
<evidence type="ECO:0000313" key="9">
    <source>
        <dbReference type="Proteomes" id="UP000251889"/>
    </source>
</evidence>
<dbReference type="EMBL" id="QMFY01000008">
    <property type="protein sequence ID" value="RAW00102.1"/>
    <property type="molecule type" value="Genomic_DNA"/>
</dbReference>
<feature type="transmembrane region" description="Helical" evidence="6">
    <location>
        <begin position="52"/>
        <end position="74"/>
    </location>
</feature>
<feature type="transmembrane region" description="Helical" evidence="6">
    <location>
        <begin position="110"/>
        <end position="128"/>
    </location>
</feature>
<dbReference type="PANTHER" id="PTHR32322">
    <property type="entry name" value="INNER MEMBRANE TRANSPORTER"/>
    <property type="match status" value="1"/>
</dbReference>
<evidence type="ECO:0000313" key="8">
    <source>
        <dbReference type="EMBL" id="RAW00102.1"/>
    </source>
</evidence>
<dbReference type="GO" id="GO:0016020">
    <property type="term" value="C:membrane"/>
    <property type="evidence" value="ECO:0007669"/>
    <property type="project" value="UniProtKB-SubCell"/>
</dbReference>
<comment type="subcellular location">
    <subcellularLocation>
        <location evidence="1">Membrane</location>
        <topology evidence="1">Multi-pass membrane protein</topology>
    </subcellularLocation>
</comment>
<feature type="transmembrane region" description="Helical" evidence="6">
    <location>
        <begin position="20"/>
        <end position="40"/>
    </location>
</feature>
<dbReference type="PANTHER" id="PTHR32322:SF2">
    <property type="entry name" value="EAMA DOMAIN-CONTAINING PROTEIN"/>
    <property type="match status" value="1"/>
</dbReference>
<evidence type="ECO:0000256" key="2">
    <source>
        <dbReference type="ARBA" id="ARBA00007362"/>
    </source>
</evidence>
<evidence type="ECO:0000256" key="6">
    <source>
        <dbReference type="SAM" id="Phobius"/>
    </source>
</evidence>